<proteinExistence type="predicted"/>
<dbReference type="OrthoDB" id="6985970at2"/>
<keyword evidence="3" id="KW-1185">Reference proteome</keyword>
<comment type="caution">
    <text evidence="2">The sequence shown here is derived from an EMBL/GenBank/DDBJ whole genome shotgun (WGS) entry which is preliminary data.</text>
</comment>
<dbReference type="RefSeq" id="WP_136942300.1">
    <property type="nucleotide sequence ID" value="NZ_SWKR01000002.1"/>
</dbReference>
<dbReference type="Proteomes" id="UP000309138">
    <property type="component" value="Unassembled WGS sequence"/>
</dbReference>
<organism evidence="2 3">
    <name type="scientific">Sphingomonas baiyangensis</name>
    <dbReference type="NCBI Taxonomy" id="2572576"/>
    <lineage>
        <taxon>Bacteria</taxon>
        <taxon>Pseudomonadati</taxon>
        <taxon>Pseudomonadota</taxon>
        <taxon>Alphaproteobacteria</taxon>
        <taxon>Sphingomonadales</taxon>
        <taxon>Sphingomonadaceae</taxon>
        <taxon>Sphingomonas</taxon>
    </lineage>
</organism>
<dbReference type="PROSITE" id="PS51257">
    <property type="entry name" value="PROKAR_LIPOPROTEIN"/>
    <property type="match status" value="1"/>
</dbReference>
<evidence type="ECO:0000313" key="3">
    <source>
        <dbReference type="Proteomes" id="UP000309138"/>
    </source>
</evidence>
<gene>
    <name evidence="2" type="ORF">FBR43_05975</name>
</gene>
<keyword evidence="1" id="KW-0732">Signal</keyword>
<evidence type="ECO:0000256" key="1">
    <source>
        <dbReference type="SAM" id="SignalP"/>
    </source>
</evidence>
<evidence type="ECO:0000313" key="2">
    <source>
        <dbReference type="EMBL" id="TKD50359.1"/>
    </source>
</evidence>
<dbReference type="AlphaFoldDB" id="A0A4U1L0S9"/>
<protein>
    <recommendedName>
        <fullName evidence="4">Lipoprotein</fullName>
    </recommendedName>
</protein>
<accession>A0A4U1L0S9</accession>
<evidence type="ECO:0008006" key="4">
    <source>
        <dbReference type="Google" id="ProtNLM"/>
    </source>
</evidence>
<dbReference type="EMBL" id="SWKR01000002">
    <property type="protein sequence ID" value="TKD50359.1"/>
    <property type="molecule type" value="Genomic_DNA"/>
</dbReference>
<sequence>MARLMIVSLALALGACGSATTPAENAALAAENRAGLDGDVVELPAGEGEADDDGPAEVPAGNAAIAVADGWVGRWTGPEGLALDIAADEARPGRYDLTMQYTLDDRGEFTGTATPEGIAFTRRDGPQVLRASDGDGTGLKWLAGKQDCLRVRDGEGYCRD</sequence>
<feature type="signal peptide" evidence="1">
    <location>
        <begin position="1"/>
        <end position="23"/>
    </location>
</feature>
<name>A0A4U1L0S9_9SPHN</name>
<feature type="chain" id="PRO_5020501488" description="Lipoprotein" evidence="1">
    <location>
        <begin position="24"/>
        <end position="160"/>
    </location>
</feature>
<reference evidence="2 3" key="1">
    <citation type="submission" date="2019-04" db="EMBL/GenBank/DDBJ databases">
        <authorList>
            <person name="Yang Y."/>
            <person name="Wei D."/>
        </authorList>
    </citation>
    <scope>NUCLEOTIDE SEQUENCE [LARGE SCALE GENOMIC DNA]</scope>
    <source>
        <strain evidence="2 3">L-1-4w-11</strain>
    </source>
</reference>